<dbReference type="SUPFAM" id="SSF52540">
    <property type="entry name" value="P-loop containing nucleoside triphosphate hydrolases"/>
    <property type="match status" value="1"/>
</dbReference>
<dbReference type="RefSeq" id="XP_018993714.1">
    <property type="nucleotide sequence ID" value="XM_019138277.1"/>
</dbReference>
<dbReference type="GeneID" id="30155560"/>
<dbReference type="SMART" id="SM00382">
    <property type="entry name" value="AAA"/>
    <property type="match status" value="1"/>
</dbReference>
<accession>A0A1E3HQP4</accession>
<dbReference type="OrthoDB" id="2193432at2759"/>
<comment type="similarity">
    <text evidence="1">Belongs to the AFG1 ATPase family.</text>
</comment>
<dbReference type="Proteomes" id="UP000094065">
    <property type="component" value="Unassembled WGS sequence"/>
</dbReference>
<dbReference type="InterPro" id="IPR005654">
    <property type="entry name" value="ATPase_AFG1-like"/>
</dbReference>
<dbReference type="AlphaFoldDB" id="A0A1E3HQP4"/>
<dbReference type="PANTHER" id="PTHR12169:SF2">
    <property type="entry name" value="AFG1P"/>
    <property type="match status" value="1"/>
</dbReference>
<evidence type="ECO:0000256" key="2">
    <source>
        <dbReference type="ARBA" id="ARBA00022741"/>
    </source>
</evidence>
<dbReference type="NCBIfam" id="NF040713">
    <property type="entry name" value="ZapE"/>
    <property type="match status" value="1"/>
</dbReference>
<keyword evidence="4" id="KW-0175">Coiled coil</keyword>
<sequence>MLKVTSPTRYALPRPLRLSPVSRCARRFTSDAPSPRSSIDLLDLYRQLVADGRLKWDDEQVRCIMKLRHLLKTLSSYSPPLELLAKLSPVAPFIAQQQKPRPFWWNLREKSPSGLGIDTNSEDEKGLVRVLSGEEELANLTTPKGFCLVGPPGTGKSLLLSLFYDLLPISKCRVHYHAFTLELYKQVFEEISRNRSSEEEEYEKVMQNKEMAGRKGWKSVFAGGRWDEQGEERVMWTKEEGMTFNIARKMILRYSVLYFDEFQLIDATAAALIRDVLSWYWRLGGVIVTCSNRVPEDLYHHGVQRERLSGFLDALKARCEVVQVDGGRDWRLNDVNDVNDDRTRWYENADAGFEGAWKEATSGCKVESRTITVYGRPLKVAKASDFACRFTFAELCEEALGPADYLALVSTFKTFFIDEVPTLYLRHKNEARRFISLIDALYESRCQLHLRTPASPFDLFFPDALALSSEEQEALTNERMMSAEALSATLQVPYRPNVSYYNNLTSSQQNRENTEAKKKGSSFSVLGIWTGEDEKFAYKRAVSRLIEMTTSSAAYASEAWRPLSGTLWQGDVDRSGPQQRPLFADTQKRHEASVSKQDERPSSDPLLFKIRTKKQADALPPVIKEQHVWGVADEWGKGAGRWGQGVKAYEQVDTIAGHKRRLMPGGGS</sequence>
<dbReference type="PANTHER" id="PTHR12169">
    <property type="entry name" value="ATPASE N2B"/>
    <property type="match status" value="1"/>
</dbReference>
<dbReference type="InterPro" id="IPR027417">
    <property type="entry name" value="P-loop_NTPase"/>
</dbReference>
<evidence type="ECO:0000256" key="1">
    <source>
        <dbReference type="ARBA" id="ARBA00010322"/>
    </source>
</evidence>
<proteinExistence type="inferred from homology"/>
<keyword evidence="8" id="KW-1185">Reference proteome</keyword>
<dbReference type="GO" id="GO:0016887">
    <property type="term" value="F:ATP hydrolysis activity"/>
    <property type="evidence" value="ECO:0007669"/>
    <property type="project" value="InterPro"/>
</dbReference>
<evidence type="ECO:0000256" key="4">
    <source>
        <dbReference type="SAM" id="Coils"/>
    </source>
</evidence>
<evidence type="ECO:0000259" key="6">
    <source>
        <dbReference type="SMART" id="SM00382"/>
    </source>
</evidence>
<feature type="region of interest" description="Disordered" evidence="5">
    <location>
        <begin position="570"/>
        <end position="605"/>
    </location>
</feature>
<dbReference type="InterPro" id="IPR003593">
    <property type="entry name" value="AAA+_ATPase"/>
</dbReference>
<comment type="caution">
    <text evidence="7">The sequence shown here is derived from an EMBL/GenBank/DDBJ whole genome shotgun (WGS) entry which is preliminary data.</text>
</comment>
<evidence type="ECO:0000256" key="3">
    <source>
        <dbReference type="ARBA" id="ARBA00022840"/>
    </source>
</evidence>
<evidence type="ECO:0000313" key="7">
    <source>
        <dbReference type="EMBL" id="ODN78668.1"/>
    </source>
</evidence>
<feature type="compositionally biased region" description="Basic and acidic residues" evidence="5">
    <location>
        <begin position="586"/>
        <end position="602"/>
    </location>
</feature>
<name>A0A1E3HQP4_9TREE</name>
<evidence type="ECO:0000313" key="8">
    <source>
        <dbReference type="Proteomes" id="UP000094065"/>
    </source>
</evidence>
<dbReference type="GO" id="GO:0005739">
    <property type="term" value="C:mitochondrion"/>
    <property type="evidence" value="ECO:0007669"/>
    <property type="project" value="TreeGrafter"/>
</dbReference>
<protein>
    <recommendedName>
        <fullName evidence="6">AAA+ ATPase domain-containing protein</fullName>
    </recommendedName>
</protein>
<dbReference type="Pfam" id="PF03969">
    <property type="entry name" value="AFG1_ATPase"/>
    <property type="match status" value="1"/>
</dbReference>
<reference evidence="7 8" key="1">
    <citation type="submission" date="2016-06" db="EMBL/GenBank/DDBJ databases">
        <title>Evolution of pathogenesis and genome organization in the Tremellales.</title>
        <authorList>
            <person name="Cuomo C."/>
            <person name="Litvintseva A."/>
            <person name="Heitman J."/>
            <person name="Chen Y."/>
            <person name="Sun S."/>
            <person name="Springer D."/>
            <person name="Dromer F."/>
            <person name="Young S."/>
            <person name="Zeng Q."/>
            <person name="Chapman S."/>
            <person name="Gujja S."/>
            <person name="Saif S."/>
            <person name="Birren B."/>
        </authorList>
    </citation>
    <scope>NUCLEOTIDE SEQUENCE [LARGE SCALE GENOMIC DNA]</scope>
    <source>
        <strain evidence="7 8">CBS 6039</strain>
    </source>
</reference>
<dbReference type="Gene3D" id="3.40.50.300">
    <property type="entry name" value="P-loop containing nucleotide triphosphate hydrolases"/>
    <property type="match status" value="1"/>
</dbReference>
<keyword evidence="2" id="KW-0547">Nucleotide-binding</keyword>
<evidence type="ECO:0000256" key="5">
    <source>
        <dbReference type="SAM" id="MobiDB-lite"/>
    </source>
</evidence>
<gene>
    <name evidence="7" type="ORF">L202_04251</name>
</gene>
<feature type="domain" description="AAA+ ATPase" evidence="6">
    <location>
        <begin position="142"/>
        <end position="318"/>
    </location>
</feature>
<dbReference type="EMBL" id="AWGJ01000006">
    <property type="protein sequence ID" value="ODN78668.1"/>
    <property type="molecule type" value="Genomic_DNA"/>
</dbReference>
<keyword evidence="3" id="KW-0067">ATP-binding</keyword>
<feature type="coiled-coil region" evidence="4">
    <location>
        <begin position="181"/>
        <end position="208"/>
    </location>
</feature>
<organism evidence="7 8">
    <name type="scientific">Cryptococcus amylolentus CBS 6039</name>
    <dbReference type="NCBI Taxonomy" id="1295533"/>
    <lineage>
        <taxon>Eukaryota</taxon>
        <taxon>Fungi</taxon>
        <taxon>Dikarya</taxon>
        <taxon>Basidiomycota</taxon>
        <taxon>Agaricomycotina</taxon>
        <taxon>Tremellomycetes</taxon>
        <taxon>Tremellales</taxon>
        <taxon>Cryptococcaceae</taxon>
        <taxon>Cryptococcus</taxon>
    </lineage>
</organism>
<dbReference type="GO" id="GO:0005524">
    <property type="term" value="F:ATP binding"/>
    <property type="evidence" value="ECO:0007669"/>
    <property type="project" value="UniProtKB-KW"/>
</dbReference>